<evidence type="ECO:0000256" key="7">
    <source>
        <dbReference type="PIRSR" id="PIRSR602401-1"/>
    </source>
</evidence>
<evidence type="ECO:0000256" key="6">
    <source>
        <dbReference type="ARBA" id="ARBA00023033"/>
    </source>
</evidence>
<dbReference type="InterPro" id="IPR050196">
    <property type="entry name" value="Cytochrome_P450_Monoox"/>
</dbReference>
<proteinExistence type="inferred from homology"/>
<keyword evidence="4 8" id="KW-0560">Oxidoreductase</keyword>
<dbReference type="PROSITE" id="PS00086">
    <property type="entry name" value="CYTOCHROME_P450"/>
    <property type="match status" value="1"/>
</dbReference>
<evidence type="ECO:0008006" key="12">
    <source>
        <dbReference type="Google" id="ProtNLM"/>
    </source>
</evidence>
<evidence type="ECO:0000256" key="5">
    <source>
        <dbReference type="ARBA" id="ARBA00023004"/>
    </source>
</evidence>
<dbReference type="GO" id="GO:0004497">
    <property type="term" value="F:monooxygenase activity"/>
    <property type="evidence" value="ECO:0007669"/>
    <property type="project" value="UniProtKB-KW"/>
</dbReference>
<dbReference type="EMBL" id="CAJNON010000073">
    <property type="protein sequence ID" value="CAF0919295.1"/>
    <property type="molecule type" value="Genomic_DNA"/>
</dbReference>
<keyword evidence="9" id="KW-0812">Transmembrane</keyword>
<dbReference type="PRINTS" id="PR00463">
    <property type="entry name" value="EP450I"/>
</dbReference>
<dbReference type="Gene3D" id="1.10.630.10">
    <property type="entry name" value="Cytochrome P450"/>
    <property type="match status" value="1"/>
</dbReference>
<keyword evidence="3 7" id="KW-0479">Metal-binding</keyword>
<feature type="binding site" description="axial binding residue" evidence="7">
    <location>
        <position position="441"/>
    </location>
    <ligand>
        <name>heme</name>
        <dbReference type="ChEBI" id="CHEBI:30413"/>
    </ligand>
    <ligandPart>
        <name>Fe</name>
        <dbReference type="ChEBI" id="CHEBI:18248"/>
    </ligandPart>
</feature>
<evidence type="ECO:0000256" key="4">
    <source>
        <dbReference type="ARBA" id="ARBA00023002"/>
    </source>
</evidence>
<keyword evidence="2 7" id="KW-0349">Heme</keyword>
<feature type="transmembrane region" description="Helical" evidence="9">
    <location>
        <begin position="6"/>
        <end position="21"/>
    </location>
</feature>
<dbReference type="GO" id="GO:0020037">
    <property type="term" value="F:heme binding"/>
    <property type="evidence" value="ECO:0007669"/>
    <property type="project" value="InterPro"/>
</dbReference>
<evidence type="ECO:0000256" key="2">
    <source>
        <dbReference type="ARBA" id="ARBA00022617"/>
    </source>
</evidence>
<dbReference type="PRINTS" id="PR00385">
    <property type="entry name" value="P450"/>
</dbReference>
<dbReference type="OrthoDB" id="2789670at2759"/>
<protein>
    <recommendedName>
        <fullName evidence="12">Cytochrome P450</fullName>
    </recommendedName>
</protein>
<organism evidence="10 11">
    <name type="scientific">Adineta steineri</name>
    <dbReference type="NCBI Taxonomy" id="433720"/>
    <lineage>
        <taxon>Eukaryota</taxon>
        <taxon>Metazoa</taxon>
        <taxon>Spiralia</taxon>
        <taxon>Gnathifera</taxon>
        <taxon>Rotifera</taxon>
        <taxon>Eurotatoria</taxon>
        <taxon>Bdelloidea</taxon>
        <taxon>Adinetida</taxon>
        <taxon>Adinetidae</taxon>
        <taxon>Adineta</taxon>
    </lineage>
</organism>
<keyword evidence="5 7" id="KW-0408">Iron</keyword>
<evidence type="ECO:0000256" key="8">
    <source>
        <dbReference type="RuleBase" id="RU000461"/>
    </source>
</evidence>
<reference evidence="10" key="1">
    <citation type="submission" date="2021-02" db="EMBL/GenBank/DDBJ databases">
        <authorList>
            <person name="Nowell W R."/>
        </authorList>
    </citation>
    <scope>NUCLEOTIDE SEQUENCE</scope>
</reference>
<dbReference type="AlphaFoldDB" id="A0A814B0E5"/>
<evidence type="ECO:0000256" key="1">
    <source>
        <dbReference type="ARBA" id="ARBA00010617"/>
    </source>
</evidence>
<gene>
    <name evidence="10" type="ORF">VCS650_LOCUS10283</name>
</gene>
<evidence type="ECO:0000313" key="11">
    <source>
        <dbReference type="Proteomes" id="UP000663891"/>
    </source>
</evidence>
<keyword evidence="6 8" id="KW-0503">Monooxygenase</keyword>
<dbReference type="PANTHER" id="PTHR24291:SF50">
    <property type="entry name" value="BIFUNCTIONAL ALBAFLAVENONE MONOOXYGENASE_TERPENE SYNTHASE"/>
    <property type="match status" value="1"/>
</dbReference>
<feature type="transmembrane region" description="Helical" evidence="9">
    <location>
        <begin position="216"/>
        <end position="235"/>
    </location>
</feature>
<evidence type="ECO:0000256" key="9">
    <source>
        <dbReference type="SAM" id="Phobius"/>
    </source>
</evidence>
<evidence type="ECO:0000313" key="10">
    <source>
        <dbReference type="EMBL" id="CAF0919295.1"/>
    </source>
</evidence>
<dbReference type="InterPro" id="IPR036396">
    <property type="entry name" value="Cyt_P450_sf"/>
</dbReference>
<keyword evidence="9" id="KW-1133">Transmembrane helix</keyword>
<dbReference type="Proteomes" id="UP000663891">
    <property type="component" value="Unassembled WGS sequence"/>
</dbReference>
<sequence length="495" mass="57382">MSILTIILFGILFVITIYWLYKRYYTNNNSNKGNTRKLKSQWLLGIGLTVGRKVFHEAIYCMKEKYGDILSFQVGFRRIIIISRIDYTEHILSHRHIYDISDITTRNFSLLFPGGLLSLKGETWKRHARLMLPVFRRSKILPYFETIVECIDDFIDKQFLNNKIKIHKDLVIKCQHILLTIIARIAFNYDFSNLSTNDGMNIHQAFNNMIDCASRFALMTAIPLWLAKLMLKLNFKFQKSLNIMKNHVMSIIHDEQKRQHEQIYLSDQRKSLITLLVEASQNEAKISLSSNEMFDEISMSILAGFETTSTALSWFIFYMSKYPNIQSKIKNELKQYGLTSNTSLTQEILDQLIYVDCVTKEVLRFAPIAAGIVREAISDDIIDGIEINKGDVFLIAIQNLHKNSNYWKIDPEKFIPERFLNEDKNPPRYAYMPFGGGHRTCIGQDLALLELKTAITRLMQRITIEDPGKEANNSGGFIQRVTCYPKHMAVRVIID</sequence>
<dbReference type="GO" id="GO:0016705">
    <property type="term" value="F:oxidoreductase activity, acting on paired donors, with incorporation or reduction of molecular oxygen"/>
    <property type="evidence" value="ECO:0007669"/>
    <property type="project" value="InterPro"/>
</dbReference>
<dbReference type="InterPro" id="IPR017972">
    <property type="entry name" value="Cyt_P450_CS"/>
</dbReference>
<dbReference type="GO" id="GO:0005506">
    <property type="term" value="F:iron ion binding"/>
    <property type="evidence" value="ECO:0007669"/>
    <property type="project" value="InterPro"/>
</dbReference>
<dbReference type="SUPFAM" id="SSF48264">
    <property type="entry name" value="Cytochrome P450"/>
    <property type="match status" value="1"/>
</dbReference>
<dbReference type="InterPro" id="IPR002401">
    <property type="entry name" value="Cyt_P450_E_grp-I"/>
</dbReference>
<keyword evidence="9" id="KW-0472">Membrane</keyword>
<dbReference type="Pfam" id="PF00067">
    <property type="entry name" value="p450"/>
    <property type="match status" value="1"/>
</dbReference>
<accession>A0A814B0E5</accession>
<comment type="cofactor">
    <cofactor evidence="7">
        <name>heme</name>
        <dbReference type="ChEBI" id="CHEBI:30413"/>
    </cofactor>
</comment>
<dbReference type="InterPro" id="IPR001128">
    <property type="entry name" value="Cyt_P450"/>
</dbReference>
<comment type="similarity">
    <text evidence="1 8">Belongs to the cytochrome P450 family.</text>
</comment>
<name>A0A814B0E5_9BILA</name>
<dbReference type="PANTHER" id="PTHR24291">
    <property type="entry name" value="CYTOCHROME P450 FAMILY 4"/>
    <property type="match status" value="1"/>
</dbReference>
<comment type="caution">
    <text evidence="10">The sequence shown here is derived from an EMBL/GenBank/DDBJ whole genome shotgun (WGS) entry which is preliminary data.</text>
</comment>
<evidence type="ECO:0000256" key="3">
    <source>
        <dbReference type="ARBA" id="ARBA00022723"/>
    </source>
</evidence>